<gene>
    <name evidence="3" type="primary">LOC113498495</name>
</gene>
<dbReference type="Proteomes" id="UP000322000">
    <property type="component" value="Chromosome 11"/>
</dbReference>
<evidence type="ECO:0000259" key="1">
    <source>
        <dbReference type="Pfam" id="PF16012"/>
    </source>
</evidence>
<accession>A0A7E5W1Z5</accession>
<dbReference type="GeneID" id="113498495"/>
<dbReference type="Pfam" id="PF16012">
    <property type="entry name" value="DUF4780"/>
    <property type="match status" value="1"/>
</dbReference>
<protein>
    <submittedName>
        <fullName evidence="3">Uncharacterized protein LOC113498495</fullName>
    </submittedName>
</protein>
<sequence length="138" mass="16245">MLEPFYDLTKKQSMVIKRKVERAYDETIFSKDSKVRTPNFRKKTLMNKGVIEMCCEDEFALEWLRKIIAGTPSPRSDAKLVVRRQRELQNRLQAMINQPEDDSVERHVPGYTRRMRTNTISIVGASTMQKKEEKHNIN</sequence>
<dbReference type="AlphaFoldDB" id="A0A7E5W1Z5"/>
<dbReference type="KEGG" id="tnl:113498495"/>
<dbReference type="OrthoDB" id="6507000at2759"/>
<evidence type="ECO:0000313" key="3">
    <source>
        <dbReference type="RefSeq" id="XP_026734306.1"/>
    </source>
</evidence>
<dbReference type="InterPro" id="IPR031961">
    <property type="entry name" value="DUF4780"/>
</dbReference>
<dbReference type="RefSeq" id="XP_026734306.1">
    <property type="nucleotide sequence ID" value="XM_026878505.1"/>
</dbReference>
<name>A0A7E5W1Z5_TRINI</name>
<evidence type="ECO:0000313" key="2">
    <source>
        <dbReference type="Proteomes" id="UP000322000"/>
    </source>
</evidence>
<feature type="domain" description="DUF4780" evidence="1">
    <location>
        <begin position="8"/>
        <end position="101"/>
    </location>
</feature>
<organism evidence="2 3">
    <name type="scientific">Trichoplusia ni</name>
    <name type="common">Cabbage looper</name>
    <dbReference type="NCBI Taxonomy" id="7111"/>
    <lineage>
        <taxon>Eukaryota</taxon>
        <taxon>Metazoa</taxon>
        <taxon>Ecdysozoa</taxon>
        <taxon>Arthropoda</taxon>
        <taxon>Hexapoda</taxon>
        <taxon>Insecta</taxon>
        <taxon>Pterygota</taxon>
        <taxon>Neoptera</taxon>
        <taxon>Endopterygota</taxon>
        <taxon>Lepidoptera</taxon>
        <taxon>Glossata</taxon>
        <taxon>Ditrysia</taxon>
        <taxon>Noctuoidea</taxon>
        <taxon>Noctuidae</taxon>
        <taxon>Plusiinae</taxon>
        <taxon>Trichoplusia</taxon>
    </lineage>
</organism>
<reference evidence="3" key="1">
    <citation type="submission" date="2025-08" db="UniProtKB">
        <authorList>
            <consortium name="RefSeq"/>
        </authorList>
    </citation>
    <scope>IDENTIFICATION</scope>
</reference>
<keyword evidence="2" id="KW-1185">Reference proteome</keyword>
<proteinExistence type="predicted"/>
<dbReference type="InParanoid" id="A0A7E5W1Z5"/>